<organism evidence="3 4">
    <name type="scientific">Cysteiniphilum litorale</name>
    <dbReference type="NCBI Taxonomy" id="2056700"/>
    <lineage>
        <taxon>Bacteria</taxon>
        <taxon>Pseudomonadati</taxon>
        <taxon>Pseudomonadota</taxon>
        <taxon>Gammaproteobacteria</taxon>
        <taxon>Thiotrichales</taxon>
        <taxon>Fastidiosibacteraceae</taxon>
        <taxon>Cysteiniphilum</taxon>
    </lineage>
</organism>
<dbReference type="Pfam" id="PF02875">
    <property type="entry name" value="Mur_ligase_C"/>
    <property type="match status" value="1"/>
</dbReference>
<gene>
    <name evidence="3" type="ORF">GCM10010995_14060</name>
</gene>
<reference evidence="3" key="1">
    <citation type="journal article" date="2014" name="Int. J. Syst. Evol. Microbiol.">
        <title>Complete genome sequence of Corynebacterium casei LMG S-19264T (=DSM 44701T), isolated from a smear-ripened cheese.</title>
        <authorList>
            <consortium name="US DOE Joint Genome Institute (JGI-PGF)"/>
            <person name="Walter F."/>
            <person name="Albersmeier A."/>
            <person name="Kalinowski J."/>
            <person name="Ruckert C."/>
        </authorList>
    </citation>
    <scope>NUCLEOTIDE SEQUENCE</scope>
    <source>
        <strain evidence="3">CGMCC 1.15758</strain>
    </source>
</reference>
<dbReference type="Gene3D" id="3.40.1190.10">
    <property type="entry name" value="Mur-like, catalytic domain"/>
    <property type="match status" value="1"/>
</dbReference>
<feature type="domain" description="Mur ligase C-terminal" evidence="1">
    <location>
        <begin position="418"/>
        <end position="549"/>
    </location>
</feature>
<comment type="caution">
    <text evidence="3">The sequence shown here is derived from an EMBL/GenBank/DDBJ whole genome shotgun (WGS) entry which is preliminary data.</text>
</comment>
<dbReference type="Gene3D" id="3.90.190.20">
    <property type="entry name" value="Mur ligase, C-terminal domain"/>
    <property type="match status" value="1"/>
</dbReference>
<dbReference type="InterPro" id="IPR036565">
    <property type="entry name" value="Mur-like_cat_sf"/>
</dbReference>
<sequence>MHEIPEGYSRRLVGPNLFFNETGVVLDIPLKTNQEKFIKLWQENCERLLPLLGFSEYKLAHKAYSEGLRLAFTAPCDILLASCDVIDYTWHAACYEFLNNDVLALDESQKASLLQAIQEEQNLAYRILYANAKSHGLNIFREKDHAYVGSGVGRYKLSLLTDDYLSLPWQDIYDIPQVIVTGTNGKTTTVRLTNFICQHAGKVSGYASTDWVAINGEIIDRGDYSGPTGHQFVLTNPEVEIAVLESARGGLLKRGLIETQVSAATVTNVSYDHMGEDGVETLNDLFDAKCIVYRALATENSFAVINMDDTLLRELASQLTNTKILISQTKISPQVLNQLTINDHACYVADNCFIWWHQGKEKTLVNINDVPLTMNGHAKHNIENALHAIALAFALGISFDKITTALCAYQNTAKENQGRANIYTLTSGAKVIIDFAHNPAGFEAILSLAKAYQTKDGKLSLLFGTTGDRINLIDDSSKVIAKYKPHEVVIKELKKYLRGANEGEIPMQIAASLVRFGQEKDTIRLVEDELSGAELMLPQLQQGDVCVLCCHDRIADVGALVKTYCN</sequence>
<accession>A0A8J3E9B3</accession>
<feature type="domain" description="Mur ligase central" evidence="2">
    <location>
        <begin position="180"/>
        <end position="392"/>
    </location>
</feature>
<dbReference type="GO" id="GO:0005524">
    <property type="term" value="F:ATP binding"/>
    <property type="evidence" value="ECO:0007669"/>
    <property type="project" value="InterPro"/>
</dbReference>
<dbReference type="InterPro" id="IPR013221">
    <property type="entry name" value="Mur_ligase_cen"/>
</dbReference>
<keyword evidence="4" id="KW-1185">Reference proteome</keyword>
<dbReference type="OrthoDB" id="9803907at2"/>
<dbReference type="PANTHER" id="PTHR23135">
    <property type="entry name" value="MUR LIGASE FAMILY MEMBER"/>
    <property type="match status" value="1"/>
</dbReference>
<dbReference type="Proteomes" id="UP000636949">
    <property type="component" value="Unassembled WGS sequence"/>
</dbReference>
<protein>
    <submittedName>
        <fullName evidence="3">Mur ligase</fullName>
    </submittedName>
</protein>
<proteinExistence type="predicted"/>
<dbReference type="SUPFAM" id="SSF53623">
    <property type="entry name" value="MurD-like peptide ligases, catalytic domain"/>
    <property type="match status" value="1"/>
</dbReference>
<dbReference type="SUPFAM" id="SSF53244">
    <property type="entry name" value="MurD-like peptide ligases, peptide-binding domain"/>
    <property type="match status" value="1"/>
</dbReference>
<dbReference type="GO" id="GO:0016881">
    <property type="term" value="F:acid-amino acid ligase activity"/>
    <property type="evidence" value="ECO:0007669"/>
    <property type="project" value="InterPro"/>
</dbReference>
<dbReference type="InterPro" id="IPR004101">
    <property type="entry name" value="Mur_ligase_C"/>
</dbReference>
<dbReference type="PANTHER" id="PTHR23135:SF18">
    <property type="entry name" value="CYANOPHYCIN SYNTHETASE"/>
    <property type="match status" value="1"/>
</dbReference>
<evidence type="ECO:0000313" key="4">
    <source>
        <dbReference type="Proteomes" id="UP000636949"/>
    </source>
</evidence>
<name>A0A8J3E9B3_9GAMM</name>
<reference evidence="3" key="2">
    <citation type="submission" date="2020-09" db="EMBL/GenBank/DDBJ databases">
        <authorList>
            <person name="Sun Q."/>
            <person name="Zhou Y."/>
        </authorList>
    </citation>
    <scope>NUCLEOTIDE SEQUENCE</scope>
    <source>
        <strain evidence="3">CGMCC 1.15758</strain>
    </source>
</reference>
<dbReference type="InterPro" id="IPR036615">
    <property type="entry name" value="Mur_ligase_C_dom_sf"/>
</dbReference>
<dbReference type="EMBL" id="BMJS01000013">
    <property type="protein sequence ID" value="GGF98019.1"/>
    <property type="molecule type" value="Genomic_DNA"/>
</dbReference>
<evidence type="ECO:0000259" key="1">
    <source>
        <dbReference type="Pfam" id="PF02875"/>
    </source>
</evidence>
<dbReference type="AlphaFoldDB" id="A0A8J3E9B3"/>
<keyword evidence="3" id="KW-0436">Ligase</keyword>
<evidence type="ECO:0000259" key="2">
    <source>
        <dbReference type="Pfam" id="PF08245"/>
    </source>
</evidence>
<evidence type="ECO:0000313" key="3">
    <source>
        <dbReference type="EMBL" id="GGF98019.1"/>
    </source>
</evidence>
<dbReference type="RefSeq" id="WP_117002855.1">
    <property type="nucleotide sequence ID" value="NZ_BMJS01000013.1"/>
</dbReference>
<dbReference type="Pfam" id="PF08245">
    <property type="entry name" value="Mur_ligase_M"/>
    <property type="match status" value="1"/>
</dbReference>